<dbReference type="AlphaFoldDB" id="A0A2Z6RVF3"/>
<comment type="caution">
    <text evidence="1">The sequence shown here is derived from an EMBL/GenBank/DDBJ whole genome shotgun (WGS) entry which is preliminary data.</text>
</comment>
<evidence type="ECO:0000313" key="1">
    <source>
        <dbReference type="EMBL" id="GBC02275.1"/>
    </source>
</evidence>
<gene>
    <name evidence="2" type="ORF">RCL2_002917900</name>
    <name evidence="1" type="ORF">RclHR1_04530017</name>
</gene>
<dbReference type="Proteomes" id="UP000247702">
    <property type="component" value="Unassembled WGS sequence"/>
</dbReference>
<protein>
    <submittedName>
        <fullName evidence="1">Uncharacterized protein</fullName>
    </submittedName>
</protein>
<dbReference type="EMBL" id="BEXD01003819">
    <property type="protein sequence ID" value="GBC02275.1"/>
    <property type="molecule type" value="Genomic_DNA"/>
</dbReference>
<keyword evidence="3" id="KW-1185">Reference proteome</keyword>
<evidence type="ECO:0000313" key="2">
    <source>
        <dbReference type="EMBL" id="GET02810.1"/>
    </source>
</evidence>
<dbReference type="Proteomes" id="UP000615446">
    <property type="component" value="Unassembled WGS sequence"/>
</dbReference>
<proteinExistence type="predicted"/>
<evidence type="ECO:0000313" key="3">
    <source>
        <dbReference type="Proteomes" id="UP000247702"/>
    </source>
</evidence>
<name>A0A2Z6RVF3_9GLOM</name>
<accession>A0A2Z6RVF3</accession>
<organism evidence="1 3">
    <name type="scientific">Rhizophagus clarus</name>
    <dbReference type="NCBI Taxonomy" id="94130"/>
    <lineage>
        <taxon>Eukaryota</taxon>
        <taxon>Fungi</taxon>
        <taxon>Fungi incertae sedis</taxon>
        <taxon>Mucoromycota</taxon>
        <taxon>Glomeromycotina</taxon>
        <taxon>Glomeromycetes</taxon>
        <taxon>Glomerales</taxon>
        <taxon>Glomeraceae</taxon>
        <taxon>Rhizophagus</taxon>
    </lineage>
</organism>
<dbReference type="EMBL" id="BLAL01000315">
    <property type="protein sequence ID" value="GET02810.1"/>
    <property type="molecule type" value="Genomic_DNA"/>
</dbReference>
<reference evidence="2" key="2">
    <citation type="submission" date="2019-10" db="EMBL/GenBank/DDBJ databases">
        <title>Conservation and host-specific expression of non-tandemly repeated heterogenous ribosome RNA gene in arbuscular mycorrhizal fungi.</title>
        <authorList>
            <person name="Maeda T."/>
            <person name="Kobayashi Y."/>
            <person name="Nakagawa T."/>
            <person name="Ezawa T."/>
            <person name="Yamaguchi K."/>
            <person name="Bino T."/>
            <person name="Nishimoto Y."/>
            <person name="Shigenobu S."/>
            <person name="Kawaguchi M."/>
        </authorList>
    </citation>
    <scope>NUCLEOTIDE SEQUENCE</scope>
    <source>
        <strain evidence="2">HR1</strain>
    </source>
</reference>
<reference evidence="1 3" key="1">
    <citation type="submission" date="2017-11" db="EMBL/GenBank/DDBJ databases">
        <title>The genome of Rhizophagus clarus HR1 reveals common genetic basis of auxotrophy among arbuscular mycorrhizal fungi.</title>
        <authorList>
            <person name="Kobayashi Y."/>
        </authorList>
    </citation>
    <scope>NUCLEOTIDE SEQUENCE [LARGE SCALE GENOMIC DNA]</scope>
    <source>
        <strain evidence="1 3">HR1</strain>
    </source>
</reference>
<sequence>MNLLNNDENSSHLTLLAHTSGPVSSAGESLTNPNTAVFNAHITWKGGDGKDNRVNLSEADQLRGQVFMSDSDITNAGIGVIEDLSNEYAEIAEQE</sequence>